<proteinExistence type="predicted"/>
<gene>
    <name evidence="2" type="ORF">IAC74_07805</name>
</gene>
<dbReference type="GO" id="GO:0003677">
    <property type="term" value="F:DNA binding"/>
    <property type="evidence" value="ECO:0007669"/>
    <property type="project" value="InterPro"/>
</dbReference>
<dbReference type="EMBL" id="DVOF01000236">
    <property type="protein sequence ID" value="HIV03464.1"/>
    <property type="molecule type" value="Genomic_DNA"/>
</dbReference>
<sequence>MGFNVDPQSKRLVINPGEAEAVKIIFKMSLAGAGYSQIIRYLNANGYKTKRGQAFSKGSIHEILCNEKYTGTYVYNRIESPSIRVKGVVPQIISEDDFAKMAEIMKKRRHKAASYTAKETYLLSGKIICGECGSHYTGITRKSDVK</sequence>
<dbReference type="AlphaFoldDB" id="A0A9D1NHZ7"/>
<dbReference type="PANTHER" id="PTHR30461">
    <property type="entry name" value="DNA-INVERTASE FROM LAMBDOID PROPHAGE"/>
    <property type="match status" value="1"/>
</dbReference>
<evidence type="ECO:0000313" key="2">
    <source>
        <dbReference type="EMBL" id="HIV03464.1"/>
    </source>
</evidence>
<organism evidence="2 3">
    <name type="scientific">Candidatus Aphodoplasma excrementigallinarum</name>
    <dbReference type="NCBI Taxonomy" id="2840673"/>
    <lineage>
        <taxon>Bacteria</taxon>
        <taxon>Bacillati</taxon>
        <taxon>Bacillota</taxon>
        <taxon>Clostridia</taxon>
        <taxon>Eubacteriales</taxon>
        <taxon>Candidatus Aphodoplasma</taxon>
    </lineage>
</organism>
<feature type="domain" description="Recombinase" evidence="1">
    <location>
        <begin position="1"/>
        <end position="111"/>
    </location>
</feature>
<evidence type="ECO:0000313" key="3">
    <source>
        <dbReference type="Proteomes" id="UP000886743"/>
    </source>
</evidence>
<dbReference type="PROSITE" id="PS51737">
    <property type="entry name" value="RECOMBINASE_DNA_BIND"/>
    <property type="match status" value="1"/>
</dbReference>
<dbReference type="Proteomes" id="UP000886743">
    <property type="component" value="Unassembled WGS sequence"/>
</dbReference>
<dbReference type="GO" id="GO:0000150">
    <property type="term" value="F:DNA strand exchange activity"/>
    <property type="evidence" value="ECO:0007669"/>
    <property type="project" value="InterPro"/>
</dbReference>
<dbReference type="Gene3D" id="3.90.1750.20">
    <property type="entry name" value="Putative Large Serine Recombinase, Chain B, Domain 2"/>
    <property type="match status" value="1"/>
</dbReference>
<dbReference type="InterPro" id="IPR038109">
    <property type="entry name" value="DNA_bind_recomb_sf"/>
</dbReference>
<dbReference type="InterPro" id="IPR011109">
    <property type="entry name" value="DNA_bind_recombinase_dom"/>
</dbReference>
<comment type="caution">
    <text evidence="2">The sequence shown here is derived from an EMBL/GenBank/DDBJ whole genome shotgun (WGS) entry which is preliminary data.</text>
</comment>
<protein>
    <submittedName>
        <fullName evidence="2">Recombinase family protein</fullName>
    </submittedName>
</protein>
<evidence type="ECO:0000259" key="1">
    <source>
        <dbReference type="PROSITE" id="PS51737"/>
    </source>
</evidence>
<dbReference type="PANTHER" id="PTHR30461:SF23">
    <property type="entry name" value="DNA RECOMBINASE-RELATED"/>
    <property type="match status" value="1"/>
</dbReference>
<reference evidence="2" key="2">
    <citation type="journal article" date="2021" name="PeerJ">
        <title>Extensive microbial diversity within the chicken gut microbiome revealed by metagenomics and culture.</title>
        <authorList>
            <person name="Gilroy R."/>
            <person name="Ravi A."/>
            <person name="Getino M."/>
            <person name="Pursley I."/>
            <person name="Horton D.L."/>
            <person name="Alikhan N.F."/>
            <person name="Baker D."/>
            <person name="Gharbi K."/>
            <person name="Hall N."/>
            <person name="Watson M."/>
            <person name="Adriaenssens E.M."/>
            <person name="Foster-Nyarko E."/>
            <person name="Jarju S."/>
            <person name="Secka A."/>
            <person name="Antonio M."/>
            <person name="Oren A."/>
            <person name="Chaudhuri R.R."/>
            <person name="La Ragione R."/>
            <person name="Hildebrand F."/>
            <person name="Pallen M.J."/>
        </authorList>
    </citation>
    <scope>NUCLEOTIDE SEQUENCE</scope>
    <source>
        <strain evidence="2">4920</strain>
    </source>
</reference>
<name>A0A9D1NHZ7_9FIRM</name>
<reference evidence="2" key="1">
    <citation type="submission" date="2020-10" db="EMBL/GenBank/DDBJ databases">
        <authorList>
            <person name="Gilroy R."/>
        </authorList>
    </citation>
    <scope>NUCLEOTIDE SEQUENCE</scope>
    <source>
        <strain evidence="2">4920</strain>
    </source>
</reference>
<dbReference type="InterPro" id="IPR050639">
    <property type="entry name" value="SSR_resolvase"/>
</dbReference>
<accession>A0A9D1NHZ7</accession>
<dbReference type="Pfam" id="PF07508">
    <property type="entry name" value="Recombinase"/>
    <property type="match status" value="1"/>
</dbReference>